<feature type="domain" description="SGNH hydrolase-type esterase" evidence="2">
    <location>
        <begin position="66"/>
        <end position="268"/>
    </location>
</feature>
<sequence>MKKMVTALAAASASIALATAPHAAAAPAGNIVTIADSYGANPEQASYYLGGAFPALNQPGTPFTGGCQQAHNNWPGSLSRQTGAPVSNWSCAALTSNGIMGRVEGAIRSGDLHPGTRSVVISVGMNDFGPPGARNGYDVGNHQAIRDAHMREIRNVSQRIRAVNPGINIVIAGFPQVANAAGGVCVLNVISNLPMGLPLPVVRDVESFHRQNQLDAANANGLRFVDVREQTRGHDTCAADNQRYVSGIVDTTAPHWNMFLHPTDLGNERIAQAIRPVV</sequence>
<protein>
    <submittedName>
        <fullName evidence="3">Esterase</fullName>
    </submittedName>
</protein>
<feature type="chain" id="PRO_5046501658" evidence="1">
    <location>
        <begin position="19"/>
        <end position="278"/>
    </location>
</feature>
<keyword evidence="1" id="KW-0732">Signal</keyword>
<dbReference type="Pfam" id="PF13472">
    <property type="entry name" value="Lipase_GDSL_2"/>
    <property type="match status" value="1"/>
</dbReference>
<comment type="caution">
    <text evidence="3">The sequence shown here is derived from an EMBL/GenBank/DDBJ whole genome shotgun (WGS) entry which is preliminary data.</text>
</comment>
<dbReference type="Gene3D" id="3.40.50.1110">
    <property type="entry name" value="SGNH hydrolase"/>
    <property type="match status" value="1"/>
</dbReference>
<feature type="signal peptide" evidence="1">
    <location>
        <begin position="1"/>
        <end position="18"/>
    </location>
</feature>
<evidence type="ECO:0000256" key="1">
    <source>
        <dbReference type="SAM" id="SignalP"/>
    </source>
</evidence>
<dbReference type="Proteomes" id="UP000635902">
    <property type="component" value="Unassembled WGS sequence"/>
</dbReference>
<organism evidence="3 4">
    <name type="scientific">Corynebacterium suicordis DSM 45110</name>
    <dbReference type="NCBI Taxonomy" id="1121369"/>
    <lineage>
        <taxon>Bacteria</taxon>
        <taxon>Bacillati</taxon>
        <taxon>Actinomycetota</taxon>
        <taxon>Actinomycetes</taxon>
        <taxon>Mycobacteriales</taxon>
        <taxon>Corynebacteriaceae</taxon>
        <taxon>Corynebacterium</taxon>
    </lineage>
</organism>
<reference evidence="3 4" key="1">
    <citation type="submission" date="2020-10" db="EMBL/GenBank/DDBJ databases">
        <title>Novel species in genus Corynebacterium.</title>
        <authorList>
            <person name="Zhang G."/>
        </authorList>
    </citation>
    <scope>NUCLEOTIDE SEQUENCE [LARGE SCALE GENOMIC DNA]</scope>
    <source>
        <strain evidence="3 4">DSM 45110</strain>
    </source>
</reference>
<proteinExistence type="predicted"/>
<evidence type="ECO:0000259" key="2">
    <source>
        <dbReference type="Pfam" id="PF13472"/>
    </source>
</evidence>
<accession>A0ABR9ZM63</accession>
<dbReference type="InterPro" id="IPR036514">
    <property type="entry name" value="SGNH_hydro_sf"/>
</dbReference>
<name>A0ABR9ZM63_9CORY</name>
<dbReference type="RefSeq" id="WP_194556617.1">
    <property type="nucleotide sequence ID" value="NZ_JADKMY010000002.1"/>
</dbReference>
<dbReference type="EMBL" id="JADKMY010000002">
    <property type="protein sequence ID" value="MBF4553707.1"/>
    <property type="molecule type" value="Genomic_DNA"/>
</dbReference>
<keyword evidence="4" id="KW-1185">Reference proteome</keyword>
<dbReference type="InterPro" id="IPR013830">
    <property type="entry name" value="SGNH_hydro"/>
</dbReference>
<dbReference type="SUPFAM" id="SSF52266">
    <property type="entry name" value="SGNH hydrolase"/>
    <property type="match status" value="1"/>
</dbReference>
<gene>
    <name evidence="3" type="ORF">IRY30_06400</name>
</gene>
<evidence type="ECO:0000313" key="3">
    <source>
        <dbReference type="EMBL" id="MBF4553707.1"/>
    </source>
</evidence>
<evidence type="ECO:0000313" key="4">
    <source>
        <dbReference type="Proteomes" id="UP000635902"/>
    </source>
</evidence>